<keyword evidence="5" id="KW-1185">Reference proteome</keyword>
<evidence type="ECO:0000259" key="3">
    <source>
        <dbReference type="PROSITE" id="PS50921"/>
    </source>
</evidence>
<dbReference type="STRING" id="2041.AERYTH_00850"/>
<dbReference type="InterPro" id="IPR036388">
    <property type="entry name" value="WH-like_DNA-bd_sf"/>
</dbReference>
<keyword evidence="1" id="KW-0805">Transcription regulation</keyword>
<dbReference type="PATRIC" id="fig|2041.4.peg.174"/>
<dbReference type="AlphaFoldDB" id="A0A0U4B631"/>
<dbReference type="Gene3D" id="1.10.10.10">
    <property type="entry name" value="Winged helix-like DNA-binding domain superfamily/Winged helix DNA-binding domain"/>
    <property type="match status" value="1"/>
</dbReference>
<dbReference type="SMART" id="SM01012">
    <property type="entry name" value="ANTAR"/>
    <property type="match status" value="1"/>
</dbReference>
<dbReference type="PIRSF" id="PIRSF036625">
    <property type="entry name" value="GAF_ANTAR"/>
    <property type="match status" value="1"/>
</dbReference>
<dbReference type="InterPro" id="IPR005561">
    <property type="entry name" value="ANTAR"/>
</dbReference>
<reference evidence="4 5" key="1">
    <citation type="journal article" date="1991" name="Int. J. Syst. Bacteriol.">
        <title>Description of the erythromycin-producing bacterium Arthrobacter sp. strain NRRL B-3381 as Aeromicrobium erythreum gen. nov., sp. nov.</title>
        <authorList>
            <person name="Miller E.S."/>
            <person name="Woese C.R."/>
            <person name="Brenner S."/>
        </authorList>
    </citation>
    <scope>NUCLEOTIDE SEQUENCE [LARGE SCALE GENOMIC DNA]</scope>
    <source>
        <strain evidence="4 5">AR18</strain>
    </source>
</reference>
<dbReference type="Proteomes" id="UP000067689">
    <property type="component" value="Chromosome"/>
</dbReference>
<dbReference type="SUPFAM" id="SSF55781">
    <property type="entry name" value="GAF domain-like"/>
    <property type="match status" value="1"/>
</dbReference>
<dbReference type="KEGG" id="aer:AERYTH_00850"/>
<feature type="domain" description="ANTAR" evidence="3">
    <location>
        <begin position="161"/>
        <end position="222"/>
    </location>
</feature>
<gene>
    <name evidence="4" type="ORF">AERYTH_00850</name>
</gene>
<organism evidence="4 5">
    <name type="scientific">Aeromicrobium erythreum</name>
    <dbReference type="NCBI Taxonomy" id="2041"/>
    <lineage>
        <taxon>Bacteria</taxon>
        <taxon>Bacillati</taxon>
        <taxon>Actinomycetota</taxon>
        <taxon>Actinomycetes</taxon>
        <taxon>Propionibacteriales</taxon>
        <taxon>Nocardioidaceae</taxon>
        <taxon>Aeromicrobium</taxon>
    </lineage>
</organism>
<evidence type="ECO:0000313" key="5">
    <source>
        <dbReference type="Proteomes" id="UP000067689"/>
    </source>
</evidence>
<dbReference type="SMART" id="SM00065">
    <property type="entry name" value="GAF"/>
    <property type="match status" value="1"/>
</dbReference>
<keyword evidence="2" id="KW-0804">Transcription</keyword>
<dbReference type="InterPro" id="IPR003018">
    <property type="entry name" value="GAF"/>
</dbReference>
<name>A0A0U4B631_9ACTN</name>
<sequence>MKMAAGEWEKLADLARSMSEESGFRDTVVAAVRSAPQLVGGCDEAGVSIVHAGGRVTTEASTGDWVEQADALQVELQDGPCVQSIHESETVRTADLREEPRWPRWSPSAADRLGFRSMLCVQLFTSGHTFGCLNMYSDTVDGFDHDDVQAGLALAAHVAVALRGADLVDNLESALASRDVIGQAKGRLVERFGLRSEQAFDVLVRFSQDRNVKLRAVAEEVALKGFDSLRDDTSS</sequence>
<dbReference type="PROSITE" id="PS50921">
    <property type="entry name" value="ANTAR"/>
    <property type="match status" value="1"/>
</dbReference>
<dbReference type="InterPro" id="IPR012074">
    <property type="entry name" value="GAF_ANTAR"/>
</dbReference>
<protein>
    <recommendedName>
        <fullName evidence="3">ANTAR domain-containing protein</fullName>
    </recommendedName>
</protein>
<dbReference type="Pfam" id="PF03861">
    <property type="entry name" value="ANTAR"/>
    <property type="match status" value="1"/>
</dbReference>
<evidence type="ECO:0000256" key="1">
    <source>
        <dbReference type="ARBA" id="ARBA00023015"/>
    </source>
</evidence>
<evidence type="ECO:0000313" key="4">
    <source>
        <dbReference type="EMBL" id="ALX03348.1"/>
    </source>
</evidence>
<dbReference type="InterPro" id="IPR029016">
    <property type="entry name" value="GAF-like_dom_sf"/>
</dbReference>
<dbReference type="GO" id="GO:0003723">
    <property type="term" value="F:RNA binding"/>
    <property type="evidence" value="ECO:0007669"/>
    <property type="project" value="InterPro"/>
</dbReference>
<proteinExistence type="predicted"/>
<dbReference type="EMBL" id="CP011502">
    <property type="protein sequence ID" value="ALX03348.1"/>
    <property type="molecule type" value="Genomic_DNA"/>
</dbReference>
<dbReference type="Gene3D" id="3.30.450.40">
    <property type="match status" value="1"/>
</dbReference>
<evidence type="ECO:0000256" key="2">
    <source>
        <dbReference type="ARBA" id="ARBA00023163"/>
    </source>
</evidence>
<dbReference type="Pfam" id="PF13185">
    <property type="entry name" value="GAF_2"/>
    <property type="match status" value="1"/>
</dbReference>
<accession>A0A0U4B631</accession>